<dbReference type="Gene3D" id="3.40.430.10">
    <property type="entry name" value="Dihydrofolate Reductase, subunit A"/>
    <property type="match status" value="1"/>
</dbReference>
<comment type="similarity">
    <text evidence="4 14">In the N-terminal section; belongs to the cytidine and deoxycytidylate deaminase family.</text>
</comment>
<evidence type="ECO:0000256" key="5">
    <source>
        <dbReference type="ARBA" id="ARBA00007417"/>
    </source>
</evidence>
<dbReference type="Proteomes" id="UP001180087">
    <property type="component" value="Chromosome"/>
</dbReference>
<evidence type="ECO:0000256" key="7">
    <source>
        <dbReference type="ARBA" id="ARBA00022723"/>
    </source>
</evidence>
<reference evidence="16" key="1">
    <citation type="submission" date="2023-06" db="EMBL/GenBank/DDBJ databases">
        <title>A Treasure from Seagulls: Isolation and Description of Aciduricobacillus qingdaonensis gen. nov., sp. nov., a Rare Obligately Uric Acid-utilizing Member in the Family Bacillaceae.</title>
        <authorList>
            <person name="Liu W."/>
            <person name="Wang B."/>
        </authorList>
    </citation>
    <scope>NUCLEOTIDE SEQUENCE</scope>
    <source>
        <strain evidence="16">44XB</strain>
    </source>
</reference>
<dbReference type="InterPro" id="IPR016193">
    <property type="entry name" value="Cytidine_deaminase-like"/>
</dbReference>
<evidence type="ECO:0000256" key="14">
    <source>
        <dbReference type="PIRNR" id="PIRNR006769"/>
    </source>
</evidence>
<dbReference type="PIRSF" id="PIRSF006769">
    <property type="entry name" value="RibD"/>
    <property type="match status" value="1"/>
</dbReference>
<dbReference type="GO" id="GO:0008703">
    <property type="term" value="F:5-amino-6-(5-phosphoribosylamino)uracil reductase activity"/>
    <property type="evidence" value="ECO:0007669"/>
    <property type="project" value="UniProtKB-EC"/>
</dbReference>
<dbReference type="Gene3D" id="3.40.140.10">
    <property type="entry name" value="Cytidine Deaminase, domain 2"/>
    <property type="match status" value="1"/>
</dbReference>
<proteinExistence type="inferred from homology"/>
<feature type="domain" description="CMP/dCMP-type deaminase" evidence="15">
    <location>
        <begin position="1"/>
        <end position="119"/>
    </location>
</feature>
<evidence type="ECO:0000256" key="4">
    <source>
        <dbReference type="ARBA" id="ARBA00005259"/>
    </source>
</evidence>
<dbReference type="InterPro" id="IPR002125">
    <property type="entry name" value="CMP_dCMP_dom"/>
</dbReference>
<comment type="similarity">
    <text evidence="5 14">In the C-terminal section; belongs to the HTP reductase family.</text>
</comment>
<gene>
    <name evidence="16" type="primary">ribD</name>
    <name evidence="16" type="ORF">QR721_04025</name>
</gene>
<dbReference type="PROSITE" id="PS00903">
    <property type="entry name" value="CYT_DCMP_DEAMINASES_1"/>
    <property type="match status" value="1"/>
</dbReference>
<dbReference type="EC" id="3.5.4.26" evidence="14"/>
<evidence type="ECO:0000256" key="6">
    <source>
        <dbReference type="ARBA" id="ARBA00022619"/>
    </source>
</evidence>
<evidence type="ECO:0000259" key="15">
    <source>
        <dbReference type="PROSITE" id="PS51747"/>
    </source>
</evidence>
<evidence type="ECO:0000313" key="16">
    <source>
        <dbReference type="EMBL" id="WLV25986.1"/>
    </source>
</evidence>
<evidence type="ECO:0000256" key="12">
    <source>
        <dbReference type="ARBA" id="ARBA00049861"/>
    </source>
</evidence>
<evidence type="ECO:0000256" key="11">
    <source>
        <dbReference type="ARBA" id="ARBA00023268"/>
    </source>
</evidence>
<sequence length="359" mass="38958">MYMKMALNLAQEVAGQTSPNPPVGAVVVKDGEVIGFGAHLKAGGPHAEVHAINMAGERVKGATIYVTLEPCSHYGKTPPCAELIVKSGIKRCVVAVKDVNDLVAGKGIALLQESGIEVEVGVLEEEALKVNEAFFHYVRTKMPYVTLKTAASLDGKTATHTGESKWITGSEARVDVHRDRHKHDAILVGVNTVIQDNPSLTARIPGGSRNPLRIIMDTRLNTPEDAVIVTDQKAETWIFTSNAVSDEKIERFANHEGVRIFRLEEEEVTVETVLRTLGEKGIMTLYVEGGAAIHASFLEAKLFNQVILYFAPKLIGGREAPTVFAGRGFASIEESMELVIETFEKIGPDLKIVAKPKVV</sequence>
<dbReference type="InterPro" id="IPR002734">
    <property type="entry name" value="RibDG_C"/>
</dbReference>
<dbReference type="SUPFAM" id="SSF53597">
    <property type="entry name" value="Dihydrofolate reductase-like"/>
    <property type="match status" value="1"/>
</dbReference>
<comment type="pathway">
    <text evidence="3 14">Cofactor biosynthesis; riboflavin biosynthesis; 5-amino-6-(D-ribitylamino)uracil from GTP: step 3/4.</text>
</comment>
<dbReference type="InterPro" id="IPR016192">
    <property type="entry name" value="APOBEC/CMP_deaminase_Zn-bd"/>
</dbReference>
<keyword evidence="14 16" id="KW-0378">Hydrolase</keyword>
<dbReference type="RefSeq" id="WP_348029776.1">
    <property type="nucleotide sequence ID" value="NZ_CP129113.1"/>
</dbReference>
<dbReference type="EMBL" id="CP129113">
    <property type="protein sequence ID" value="WLV25986.1"/>
    <property type="molecule type" value="Genomic_DNA"/>
</dbReference>
<accession>A0ABY9KYK8</accession>
<keyword evidence="8 14" id="KW-0862">Zinc</keyword>
<comment type="pathway">
    <text evidence="2 14">Cofactor biosynthesis; riboflavin biosynthesis; 5-amino-6-(D-ribitylamino)uracil from GTP: step 2/4.</text>
</comment>
<dbReference type="NCBIfam" id="TIGR00227">
    <property type="entry name" value="ribD_Cterm"/>
    <property type="match status" value="1"/>
</dbReference>
<name>A0ABY9KYK8_9BACI</name>
<dbReference type="InterPro" id="IPR050765">
    <property type="entry name" value="Riboflavin_Biosynth_HTPR"/>
</dbReference>
<keyword evidence="11" id="KW-0511">Multifunctional enzyme</keyword>
<dbReference type="GO" id="GO:0008835">
    <property type="term" value="F:diaminohydroxyphosphoribosylaminopyrimidine deaminase activity"/>
    <property type="evidence" value="ECO:0007669"/>
    <property type="project" value="UniProtKB-EC"/>
</dbReference>
<dbReference type="Pfam" id="PF01872">
    <property type="entry name" value="RibD_C"/>
    <property type="match status" value="1"/>
</dbReference>
<evidence type="ECO:0000256" key="8">
    <source>
        <dbReference type="ARBA" id="ARBA00022833"/>
    </source>
</evidence>
<keyword evidence="6 14" id="KW-0686">Riboflavin biosynthesis</keyword>
<dbReference type="SUPFAM" id="SSF53927">
    <property type="entry name" value="Cytidine deaminase-like"/>
    <property type="match status" value="1"/>
</dbReference>
<evidence type="ECO:0000256" key="13">
    <source>
        <dbReference type="ARBA" id="ARBA00049886"/>
    </source>
</evidence>
<keyword evidence="9 14" id="KW-0521">NADP</keyword>
<protein>
    <recommendedName>
        <fullName evidence="14">Riboflavin biosynthesis protein RibD</fullName>
    </recommendedName>
    <domain>
        <recommendedName>
            <fullName evidence="14">Diaminohydroxyphosphoribosylaminopyrimidine deaminase</fullName>
            <shortName evidence="14">DRAP deaminase</shortName>
            <ecNumber evidence="14">3.5.4.26</ecNumber>
        </recommendedName>
        <alternativeName>
            <fullName evidence="14">Riboflavin-specific deaminase</fullName>
        </alternativeName>
    </domain>
    <domain>
        <recommendedName>
            <fullName evidence="14">5-amino-6-(5-phosphoribosylamino)uracil reductase</fullName>
            <ecNumber evidence="14">1.1.1.193</ecNumber>
        </recommendedName>
        <alternativeName>
            <fullName evidence="14">HTP reductase</fullName>
        </alternativeName>
    </domain>
</protein>
<comment type="cofactor">
    <cofactor evidence="14">
        <name>Zn(2+)</name>
        <dbReference type="ChEBI" id="CHEBI:29105"/>
    </cofactor>
    <text evidence="14">Binds 1 zinc ion.</text>
</comment>
<dbReference type="PROSITE" id="PS51747">
    <property type="entry name" value="CYT_DCMP_DEAMINASES_2"/>
    <property type="match status" value="1"/>
</dbReference>
<keyword evidence="17" id="KW-1185">Reference proteome</keyword>
<dbReference type="InterPro" id="IPR011549">
    <property type="entry name" value="RibD_C"/>
</dbReference>
<comment type="catalytic activity">
    <reaction evidence="13 14">
        <text>2,5-diamino-6-hydroxy-4-(5-phosphoribosylamino)-pyrimidine + H2O + H(+) = 5-amino-6-(5-phospho-D-ribosylamino)uracil + NH4(+)</text>
        <dbReference type="Rhea" id="RHEA:21868"/>
        <dbReference type="ChEBI" id="CHEBI:15377"/>
        <dbReference type="ChEBI" id="CHEBI:15378"/>
        <dbReference type="ChEBI" id="CHEBI:28938"/>
        <dbReference type="ChEBI" id="CHEBI:58453"/>
        <dbReference type="ChEBI" id="CHEBI:58614"/>
        <dbReference type="EC" id="3.5.4.26"/>
    </reaction>
</comment>
<evidence type="ECO:0000313" key="17">
    <source>
        <dbReference type="Proteomes" id="UP001180087"/>
    </source>
</evidence>
<dbReference type="EC" id="1.1.1.193" evidence="14"/>
<comment type="function">
    <text evidence="1 14">Converts 2,5-diamino-6-(ribosylamino)-4(3h)-pyrimidinone 5'-phosphate into 5-amino-6-(ribosylamino)-2,4(1h,3h)-pyrimidinedione 5'-phosphate.</text>
</comment>
<dbReference type="NCBIfam" id="TIGR00326">
    <property type="entry name" value="eubact_ribD"/>
    <property type="match status" value="1"/>
</dbReference>
<keyword evidence="10 14" id="KW-0560">Oxidoreductase</keyword>
<keyword evidence="7 14" id="KW-0479">Metal-binding</keyword>
<evidence type="ECO:0000256" key="1">
    <source>
        <dbReference type="ARBA" id="ARBA00002151"/>
    </source>
</evidence>
<evidence type="ECO:0000256" key="9">
    <source>
        <dbReference type="ARBA" id="ARBA00022857"/>
    </source>
</evidence>
<dbReference type="PANTHER" id="PTHR38011">
    <property type="entry name" value="DIHYDROFOLATE REDUCTASE FAMILY PROTEIN (AFU_ORTHOLOGUE AFUA_8G06820)"/>
    <property type="match status" value="1"/>
</dbReference>
<evidence type="ECO:0000256" key="2">
    <source>
        <dbReference type="ARBA" id="ARBA00004882"/>
    </source>
</evidence>
<organism evidence="16 17">
    <name type="scientific">Aciduricibacillus chroicocephali</name>
    <dbReference type="NCBI Taxonomy" id="3054939"/>
    <lineage>
        <taxon>Bacteria</taxon>
        <taxon>Bacillati</taxon>
        <taxon>Bacillota</taxon>
        <taxon>Bacilli</taxon>
        <taxon>Bacillales</taxon>
        <taxon>Bacillaceae</taxon>
        <taxon>Aciduricibacillus</taxon>
    </lineage>
</organism>
<evidence type="ECO:0000256" key="3">
    <source>
        <dbReference type="ARBA" id="ARBA00004910"/>
    </source>
</evidence>
<dbReference type="Pfam" id="PF00383">
    <property type="entry name" value="dCMP_cyt_deam_1"/>
    <property type="match status" value="1"/>
</dbReference>
<comment type="catalytic activity">
    <reaction evidence="12 14">
        <text>5-amino-6-(5-phospho-D-ribitylamino)uracil + NADP(+) = 5-amino-6-(5-phospho-D-ribosylamino)uracil + NADPH + H(+)</text>
        <dbReference type="Rhea" id="RHEA:17845"/>
        <dbReference type="ChEBI" id="CHEBI:15378"/>
        <dbReference type="ChEBI" id="CHEBI:57783"/>
        <dbReference type="ChEBI" id="CHEBI:58349"/>
        <dbReference type="ChEBI" id="CHEBI:58421"/>
        <dbReference type="ChEBI" id="CHEBI:58453"/>
        <dbReference type="EC" id="1.1.1.193"/>
    </reaction>
</comment>
<evidence type="ECO:0000256" key="10">
    <source>
        <dbReference type="ARBA" id="ARBA00023002"/>
    </source>
</evidence>
<dbReference type="InterPro" id="IPR004794">
    <property type="entry name" value="Eubact_RibD"/>
</dbReference>
<dbReference type="InterPro" id="IPR024072">
    <property type="entry name" value="DHFR-like_dom_sf"/>
</dbReference>
<dbReference type="CDD" id="cd01284">
    <property type="entry name" value="Riboflavin_deaminase-reductase"/>
    <property type="match status" value="1"/>
</dbReference>
<dbReference type="PANTHER" id="PTHR38011:SF7">
    <property type="entry name" value="2,5-DIAMINO-6-RIBOSYLAMINO-4(3H)-PYRIMIDINONE 5'-PHOSPHATE REDUCTASE"/>
    <property type="match status" value="1"/>
</dbReference>